<evidence type="ECO:0000313" key="1">
    <source>
        <dbReference type="EMBL" id="GEX95532.1"/>
    </source>
</evidence>
<feature type="non-terminal residue" evidence="1">
    <location>
        <position position="1"/>
    </location>
</feature>
<accession>A0A699HDT8</accession>
<comment type="caution">
    <text evidence="1">The sequence shown here is derived from an EMBL/GenBank/DDBJ whole genome shotgun (WGS) entry which is preliminary data.</text>
</comment>
<proteinExistence type="predicted"/>
<dbReference type="AlphaFoldDB" id="A0A699HDT8"/>
<sequence length="78" mass="8101">CAKVVNEGGQGEIGSQLGPLLIGSGSGREPQIASLNDLVLDDPLCKGSRGSIKRAAQLAVVGVRIYLPFPTWLLGDVE</sequence>
<reference evidence="1" key="1">
    <citation type="journal article" date="2019" name="Sci. Rep.">
        <title>Draft genome of Tanacetum cinerariifolium, the natural source of mosquito coil.</title>
        <authorList>
            <person name="Yamashiro T."/>
            <person name="Shiraishi A."/>
            <person name="Satake H."/>
            <person name="Nakayama K."/>
        </authorList>
    </citation>
    <scope>NUCLEOTIDE SEQUENCE</scope>
</reference>
<organism evidence="1">
    <name type="scientific">Tanacetum cinerariifolium</name>
    <name type="common">Dalmatian daisy</name>
    <name type="synonym">Chrysanthemum cinerariifolium</name>
    <dbReference type="NCBI Taxonomy" id="118510"/>
    <lineage>
        <taxon>Eukaryota</taxon>
        <taxon>Viridiplantae</taxon>
        <taxon>Streptophyta</taxon>
        <taxon>Embryophyta</taxon>
        <taxon>Tracheophyta</taxon>
        <taxon>Spermatophyta</taxon>
        <taxon>Magnoliopsida</taxon>
        <taxon>eudicotyledons</taxon>
        <taxon>Gunneridae</taxon>
        <taxon>Pentapetalae</taxon>
        <taxon>asterids</taxon>
        <taxon>campanulids</taxon>
        <taxon>Asterales</taxon>
        <taxon>Asteraceae</taxon>
        <taxon>Asteroideae</taxon>
        <taxon>Anthemideae</taxon>
        <taxon>Anthemidinae</taxon>
        <taxon>Tanacetum</taxon>
    </lineage>
</organism>
<gene>
    <name evidence="1" type="ORF">Tci_367507</name>
</gene>
<protein>
    <submittedName>
        <fullName evidence="1">Uncharacterized protein</fullName>
    </submittedName>
</protein>
<dbReference type="EMBL" id="BKCJ010141479">
    <property type="protein sequence ID" value="GEX95532.1"/>
    <property type="molecule type" value="Genomic_DNA"/>
</dbReference>
<name>A0A699HDT8_TANCI</name>